<comment type="caution">
    <text evidence="3">The sequence shown here is derived from an EMBL/GenBank/DDBJ whole genome shotgun (WGS) entry which is preliminary data.</text>
</comment>
<evidence type="ECO:0000313" key="4">
    <source>
        <dbReference type="Proteomes" id="UP001177140"/>
    </source>
</evidence>
<proteinExistence type="predicted"/>
<dbReference type="Proteomes" id="UP001177140">
    <property type="component" value="Unassembled WGS sequence"/>
</dbReference>
<keyword evidence="2" id="KW-0812">Transmembrane</keyword>
<gene>
    <name evidence="3" type="ORF">MKW94_007541</name>
</gene>
<evidence type="ECO:0000313" key="3">
    <source>
        <dbReference type="EMBL" id="MCL7031521.1"/>
    </source>
</evidence>
<feature type="coiled-coil region" evidence="1">
    <location>
        <begin position="40"/>
        <end position="88"/>
    </location>
</feature>
<evidence type="ECO:0000256" key="2">
    <source>
        <dbReference type="SAM" id="Phobius"/>
    </source>
</evidence>
<organism evidence="3 4">
    <name type="scientific">Papaver nudicaule</name>
    <name type="common">Iceland poppy</name>
    <dbReference type="NCBI Taxonomy" id="74823"/>
    <lineage>
        <taxon>Eukaryota</taxon>
        <taxon>Viridiplantae</taxon>
        <taxon>Streptophyta</taxon>
        <taxon>Embryophyta</taxon>
        <taxon>Tracheophyta</taxon>
        <taxon>Spermatophyta</taxon>
        <taxon>Magnoliopsida</taxon>
        <taxon>Ranunculales</taxon>
        <taxon>Papaveraceae</taxon>
        <taxon>Papaveroideae</taxon>
        <taxon>Papaver</taxon>
    </lineage>
</organism>
<keyword evidence="1" id="KW-0175">Coiled coil</keyword>
<sequence length="95" mass="11074">MARYGKFVMGKLKEADRESVIRVVGFTLSGAALWYTVEIQKSLERRINELEENREFAEKYYGVDAFKLSQLKLARKEKEEMVAFLKEHSAADPHF</sequence>
<evidence type="ECO:0000256" key="1">
    <source>
        <dbReference type="SAM" id="Coils"/>
    </source>
</evidence>
<accession>A0AA41V5I0</accession>
<keyword evidence="4" id="KW-1185">Reference proteome</keyword>
<keyword evidence="2" id="KW-1133">Transmembrane helix</keyword>
<dbReference type="EMBL" id="JAJJMA010112973">
    <property type="protein sequence ID" value="MCL7031521.1"/>
    <property type="molecule type" value="Genomic_DNA"/>
</dbReference>
<name>A0AA41V5I0_PAPNU</name>
<dbReference type="AlphaFoldDB" id="A0AA41V5I0"/>
<protein>
    <submittedName>
        <fullName evidence="3">Uncharacterized protein</fullName>
    </submittedName>
</protein>
<feature type="transmembrane region" description="Helical" evidence="2">
    <location>
        <begin position="20"/>
        <end position="37"/>
    </location>
</feature>
<reference evidence="3" key="1">
    <citation type="submission" date="2022-03" db="EMBL/GenBank/DDBJ databases">
        <title>A functionally conserved STORR gene fusion in Papaver species that diverged 16.8 million years ago.</title>
        <authorList>
            <person name="Catania T."/>
        </authorList>
    </citation>
    <scope>NUCLEOTIDE SEQUENCE</scope>
    <source>
        <strain evidence="3">S-191538</strain>
    </source>
</reference>
<keyword evidence="2" id="KW-0472">Membrane</keyword>